<sequence>MEIPGIAPFSGQPTLTNPLSSQALLVGRQTPVQQNSETASTTVAQEQEPTSLQNVAVVNEATQSEATGFDIENPGGTIDITV</sequence>
<feature type="region of interest" description="Disordered" evidence="1">
    <location>
        <begin position="1"/>
        <end position="22"/>
    </location>
</feature>
<evidence type="ECO:0000256" key="1">
    <source>
        <dbReference type="SAM" id="MobiDB-lite"/>
    </source>
</evidence>
<comment type="caution">
    <text evidence="2">The sequence shown here is derived from an EMBL/GenBank/DDBJ whole genome shotgun (WGS) entry which is preliminary data.</text>
</comment>
<dbReference type="AlphaFoldDB" id="A0A1E3GW75"/>
<name>A0A1E3GW75_9GAMM</name>
<dbReference type="STRING" id="291169.A9E74_00285"/>
<feature type="compositionally biased region" description="Polar residues" evidence="1">
    <location>
        <begin position="11"/>
        <end position="22"/>
    </location>
</feature>
<evidence type="ECO:0000313" key="3">
    <source>
        <dbReference type="Proteomes" id="UP000094379"/>
    </source>
</evidence>
<dbReference type="RefSeq" id="WP_069294877.1">
    <property type="nucleotide sequence ID" value="NZ_MCRI01000001.1"/>
</dbReference>
<organism evidence="2 3">
    <name type="scientific">Methylophaga muralis</name>
    <dbReference type="NCBI Taxonomy" id="291169"/>
    <lineage>
        <taxon>Bacteria</taxon>
        <taxon>Pseudomonadati</taxon>
        <taxon>Pseudomonadota</taxon>
        <taxon>Gammaproteobacteria</taxon>
        <taxon>Thiotrichales</taxon>
        <taxon>Piscirickettsiaceae</taxon>
        <taxon>Methylophaga</taxon>
    </lineage>
</organism>
<keyword evidence="3" id="KW-1185">Reference proteome</keyword>
<gene>
    <name evidence="2" type="ORF">A9E74_00285</name>
</gene>
<reference evidence="2 3" key="1">
    <citation type="submission" date="2016-07" db="EMBL/GenBank/DDBJ databases">
        <title>Draft Genome Sequence of Methylophaga muralis Bur 1.</title>
        <authorList>
            <person name="Vasilenko O.V."/>
            <person name="Doronina N.V."/>
            <person name="Shmareva M.N."/>
            <person name="Tarlachkov S.V."/>
            <person name="Mustakhimov I."/>
            <person name="Trotsenko Y.A."/>
        </authorList>
    </citation>
    <scope>NUCLEOTIDE SEQUENCE [LARGE SCALE GENOMIC DNA]</scope>
    <source>
        <strain evidence="2 3">Bur 1</strain>
    </source>
</reference>
<evidence type="ECO:0000313" key="2">
    <source>
        <dbReference type="EMBL" id="ODN68312.1"/>
    </source>
</evidence>
<dbReference type="EMBL" id="MCRI01000001">
    <property type="protein sequence ID" value="ODN68312.1"/>
    <property type="molecule type" value="Genomic_DNA"/>
</dbReference>
<dbReference type="Proteomes" id="UP000094379">
    <property type="component" value="Unassembled WGS sequence"/>
</dbReference>
<accession>A0A1E3GW75</accession>
<protein>
    <submittedName>
        <fullName evidence="2">Uncharacterized protein</fullName>
    </submittedName>
</protein>
<proteinExistence type="predicted"/>